<dbReference type="Ensembl" id="ENSBOBT00000010344.1">
    <property type="protein sequence ID" value="ENSBOBP00000010090.1"/>
    <property type="gene ID" value="ENSBOBG00000006480.1"/>
</dbReference>
<dbReference type="AlphaFoldDB" id="A0A8C0EYP9"/>
<protein>
    <submittedName>
        <fullName evidence="2">Uncharacterized protein</fullName>
    </submittedName>
</protein>
<name>A0A8C0EYP9_BUBBB</name>
<keyword evidence="3" id="KW-1185">Reference proteome</keyword>
<evidence type="ECO:0000313" key="3">
    <source>
        <dbReference type="Proteomes" id="UP000694567"/>
    </source>
</evidence>
<feature type="compositionally biased region" description="Basic and acidic residues" evidence="1">
    <location>
        <begin position="1"/>
        <end position="15"/>
    </location>
</feature>
<organism evidence="2 3">
    <name type="scientific">Bubo bubo</name>
    <name type="common">Eurasian eagle-owl</name>
    <name type="synonym">Strix bubo</name>
    <dbReference type="NCBI Taxonomy" id="30461"/>
    <lineage>
        <taxon>Eukaryota</taxon>
        <taxon>Metazoa</taxon>
        <taxon>Chordata</taxon>
        <taxon>Craniata</taxon>
        <taxon>Vertebrata</taxon>
        <taxon>Euteleostomi</taxon>
        <taxon>Archelosauria</taxon>
        <taxon>Archosauria</taxon>
        <taxon>Dinosauria</taxon>
        <taxon>Saurischia</taxon>
        <taxon>Theropoda</taxon>
        <taxon>Coelurosauria</taxon>
        <taxon>Aves</taxon>
        <taxon>Neognathae</taxon>
        <taxon>Neoaves</taxon>
        <taxon>Telluraves</taxon>
        <taxon>Strigiformes</taxon>
        <taxon>Strigidae</taxon>
        <taxon>Bubo</taxon>
    </lineage>
</organism>
<accession>A0A8C0EYP9</accession>
<evidence type="ECO:0000313" key="2">
    <source>
        <dbReference type="Ensembl" id="ENSBOBP00000010090.1"/>
    </source>
</evidence>
<feature type="compositionally biased region" description="Polar residues" evidence="1">
    <location>
        <begin position="20"/>
        <end position="40"/>
    </location>
</feature>
<proteinExistence type="predicted"/>
<feature type="region of interest" description="Disordered" evidence="1">
    <location>
        <begin position="1"/>
        <end position="59"/>
    </location>
</feature>
<dbReference type="Proteomes" id="UP000694567">
    <property type="component" value="Unplaced"/>
</dbReference>
<sequence>HQSPHPETRSLRERPGSSPGPWTTRCSTSRASSNPTSICGGSSPARPTSWGPGSRPRWR</sequence>
<reference evidence="2" key="1">
    <citation type="submission" date="2025-08" db="UniProtKB">
        <authorList>
            <consortium name="Ensembl"/>
        </authorList>
    </citation>
    <scope>IDENTIFICATION</scope>
</reference>
<evidence type="ECO:0000256" key="1">
    <source>
        <dbReference type="SAM" id="MobiDB-lite"/>
    </source>
</evidence>
<reference evidence="2" key="2">
    <citation type="submission" date="2025-09" db="UniProtKB">
        <authorList>
            <consortium name="Ensembl"/>
        </authorList>
    </citation>
    <scope>IDENTIFICATION</scope>
</reference>